<comment type="caution">
    <text evidence="3">The sequence shown here is derived from an EMBL/GenBank/DDBJ whole genome shotgun (WGS) entry which is preliminary data.</text>
</comment>
<gene>
    <name evidence="3" type="ORF">K0504_10015</name>
</gene>
<feature type="region of interest" description="Disordered" evidence="1">
    <location>
        <begin position="129"/>
        <end position="154"/>
    </location>
</feature>
<accession>A0ABS7EGA9</accession>
<keyword evidence="2" id="KW-1133">Transmembrane helix</keyword>
<dbReference type="Pfam" id="PF03743">
    <property type="entry name" value="TrbI"/>
    <property type="match status" value="1"/>
</dbReference>
<organism evidence="3 4">
    <name type="scientific">Neiella holothuriorum</name>
    <dbReference type="NCBI Taxonomy" id="2870530"/>
    <lineage>
        <taxon>Bacteria</taxon>
        <taxon>Pseudomonadati</taxon>
        <taxon>Pseudomonadota</taxon>
        <taxon>Gammaproteobacteria</taxon>
        <taxon>Alteromonadales</taxon>
        <taxon>Echinimonadaceae</taxon>
        <taxon>Neiella</taxon>
    </lineage>
</organism>
<dbReference type="CDD" id="cd16430">
    <property type="entry name" value="TraB"/>
    <property type="match status" value="1"/>
</dbReference>
<feature type="region of interest" description="Disordered" evidence="1">
    <location>
        <begin position="208"/>
        <end position="237"/>
    </location>
</feature>
<dbReference type="Proteomes" id="UP001166251">
    <property type="component" value="Unassembled WGS sequence"/>
</dbReference>
<proteinExistence type="predicted"/>
<reference evidence="3" key="1">
    <citation type="submission" date="2021-07" db="EMBL/GenBank/DDBJ databases">
        <title>Neiella marina sp. nov., isolated from the intestinal content of sea cucumber Apostichopus japonicus.</title>
        <authorList>
            <person name="Bai X."/>
        </authorList>
    </citation>
    <scope>NUCLEOTIDE SEQUENCE</scope>
    <source>
        <strain evidence="3">126</strain>
    </source>
</reference>
<sequence>MDSGTLGSIQAKIKEQWEKPNVRKLTMAIIFVPVLYLMISAVKERGERADKRQERRDNQPESVEIFETSSVTQLDEMQLEAMKMQLEDEAKYQMQSVKQEREQSRQEIDELGQMVAKLQSELGEMKRMQKVANRQRATNQSPRTSERNEKAPPQTEVVAQQMQQAAPQTFVKDQTTILTRNQPIEGRAIRTVTQRRVREVTREGGVTVEDVEGVRTLSQRQPSESNSSSGRSEKQESTKAMEFFLPAGSIMSGTLLNGVDAPTNNASRSDPMPILLRIKKEALLPNQFTMDVRECHLLAGAAGKLSSERVEMRAEAISCVLNDGRAIEKNLTAYAVSSYDGKVGIRGRLVSRNGSAIARAMMAGFVSGIADASAPSSIQAIDESPGSSTLFQSADYGDIFASGAFNGASSAMERLADYYTSMAENMYPVIELSPGTQVDFIVQKGMSFKIKS</sequence>
<evidence type="ECO:0000256" key="1">
    <source>
        <dbReference type="SAM" id="MobiDB-lite"/>
    </source>
</evidence>
<evidence type="ECO:0000256" key="2">
    <source>
        <dbReference type="SAM" id="Phobius"/>
    </source>
</evidence>
<feature type="transmembrane region" description="Helical" evidence="2">
    <location>
        <begin position="25"/>
        <end position="42"/>
    </location>
</feature>
<name>A0ABS7EGA9_9GAMM</name>
<keyword evidence="4" id="KW-1185">Reference proteome</keyword>
<evidence type="ECO:0000313" key="3">
    <source>
        <dbReference type="EMBL" id="MBW8191373.1"/>
    </source>
</evidence>
<protein>
    <submittedName>
        <fullName evidence="3">Uncharacterized protein</fullName>
    </submittedName>
</protein>
<keyword evidence="2" id="KW-0472">Membrane</keyword>
<evidence type="ECO:0000313" key="4">
    <source>
        <dbReference type="Proteomes" id="UP001166251"/>
    </source>
</evidence>
<dbReference type="RefSeq" id="WP_220104056.1">
    <property type="nucleotide sequence ID" value="NZ_JAHZSS010000010.1"/>
</dbReference>
<dbReference type="EMBL" id="JAHZSS010000010">
    <property type="protein sequence ID" value="MBW8191373.1"/>
    <property type="molecule type" value="Genomic_DNA"/>
</dbReference>
<feature type="compositionally biased region" description="Low complexity" evidence="1">
    <location>
        <begin position="208"/>
        <end position="230"/>
    </location>
</feature>
<dbReference type="InterPro" id="IPR005498">
    <property type="entry name" value="T4SS_VirB10/TraB/TrbI"/>
</dbReference>
<keyword evidence="2" id="KW-0812">Transmembrane</keyword>